<dbReference type="EMBL" id="LSYV01000003">
    <property type="protein sequence ID" value="KXZ55596.1"/>
    <property type="molecule type" value="Genomic_DNA"/>
</dbReference>
<feature type="transmembrane region" description="Helical" evidence="7">
    <location>
        <begin position="282"/>
        <end position="306"/>
    </location>
</feature>
<dbReference type="GO" id="GO:0005789">
    <property type="term" value="C:endoplasmic reticulum membrane"/>
    <property type="evidence" value="ECO:0007669"/>
    <property type="project" value="TreeGrafter"/>
</dbReference>
<dbReference type="PANTHER" id="PTHR10778:SF13">
    <property type="entry name" value="ADENOSINE 3'-PHOSPHO 5'-PHOSPHOSULFATE TRANSPORTER 1"/>
    <property type="match status" value="1"/>
</dbReference>
<dbReference type="SUPFAM" id="SSF103481">
    <property type="entry name" value="Multidrug resistance efflux transporter EmrE"/>
    <property type="match status" value="1"/>
</dbReference>
<dbReference type="GO" id="GO:0046964">
    <property type="term" value="F:3'-phosphoadenosine 5'-phosphosulfate transmembrane transporter activity"/>
    <property type="evidence" value="ECO:0007669"/>
    <property type="project" value="TreeGrafter"/>
</dbReference>
<name>A0A150H098_GONPE</name>
<keyword evidence="6 7" id="KW-0472">Membrane</keyword>
<comment type="caution">
    <text evidence="8">The sequence shown here is derived from an EMBL/GenBank/DDBJ whole genome shotgun (WGS) entry which is preliminary data.</text>
</comment>
<feature type="transmembrane region" description="Helical" evidence="7">
    <location>
        <begin position="312"/>
        <end position="330"/>
    </location>
</feature>
<dbReference type="AlphaFoldDB" id="A0A150H098"/>
<comment type="subcellular location">
    <subcellularLocation>
        <location evidence="1">Membrane</location>
        <topology evidence="1">Multi-pass membrane protein</topology>
    </subcellularLocation>
</comment>
<gene>
    <name evidence="8" type="ORF">GPECTOR_2g1146</name>
</gene>
<evidence type="ECO:0000313" key="8">
    <source>
        <dbReference type="EMBL" id="KXZ55596.1"/>
    </source>
</evidence>
<proteinExistence type="inferred from homology"/>
<dbReference type="OrthoDB" id="1601at2759"/>
<feature type="transmembrane region" description="Helical" evidence="7">
    <location>
        <begin position="223"/>
        <end position="245"/>
    </location>
</feature>
<feature type="transmembrane region" description="Helical" evidence="7">
    <location>
        <begin position="12"/>
        <end position="29"/>
    </location>
</feature>
<dbReference type="InterPro" id="IPR037185">
    <property type="entry name" value="EmrE-like"/>
</dbReference>
<protein>
    <submittedName>
        <fullName evidence="8">Uncharacterized protein</fullName>
    </submittedName>
</protein>
<organism evidence="8 9">
    <name type="scientific">Gonium pectorale</name>
    <name type="common">Green alga</name>
    <dbReference type="NCBI Taxonomy" id="33097"/>
    <lineage>
        <taxon>Eukaryota</taxon>
        <taxon>Viridiplantae</taxon>
        <taxon>Chlorophyta</taxon>
        <taxon>core chlorophytes</taxon>
        <taxon>Chlorophyceae</taxon>
        <taxon>CS clade</taxon>
        <taxon>Chlamydomonadales</taxon>
        <taxon>Volvocaceae</taxon>
        <taxon>Gonium</taxon>
    </lineage>
</organism>
<dbReference type="Pfam" id="PF08449">
    <property type="entry name" value="UAA"/>
    <property type="match status" value="1"/>
</dbReference>
<evidence type="ECO:0000256" key="3">
    <source>
        <dbReference type="ARBA" id="ARBA00022448"/>
    </source>
</evidence>
<reference evidence="9" key="1">
    <citation type="journal article" date="2016" name="Nat. Commun.">
        <title>The Gonium pectorale genome demonstrates co-option of cell cycle regulation during the evolution of multicellularity.</title>
        <authorList>
            <person name="Hanschen E.R."/>
            <person name="Marriage T.N."/>
            <person name="Ferris P.J."/>
            <person name="Hamaji T."/>
            <person name="Toyoda A."/>
            <person name="Fujiyama A."/>
            <person name="Neme R."/>
            <person name="Noguchi H."/>
            <person name="Minakuchi Y."/>
            <person name="Suzuki M."/>
            <person name="Kawai-Toyooka H."/>
            <person name="Smith D.R."/>
            <person name="Sparks H."/>
            <person name="Anderson J."/>
            <person name="Bakaric R."/>
            <person name="Luria V."/>
            <person name="Karger A."/>
            <person name="Kirschner M.W."/>
            <person name="Durand P.M."/>
            <person name="Michod R.E."/>
            <person name="Nozaki H."/>
            <person name="Olson B.J."/>
        </authorList>
    </citation>
    <scope>NUCLEOTIDE SEQUENCE [LARGE SCALE GENOMIC DNA]</scope>
    <source>
        <strain evidence="9">NIES-2863</strain>
    </source>
</reference>
<dbReference type="GO" id="GO:0000139">
    <property type="term" value="C:Golgi membrane"/>
    <property type="evidence" value="ECO:0007669"/>
    <property type="project" value="TreeGrafter"/>
</dbReference>
<accession>A0A150H098</accession>
<evidence type="ECO:0000256" key="1">
    <source>
        <dbReference type="ARBA" id="ARBA00004141"/>
    </source>
</evidence>
<evidence type="ECO:0000256" key="2">
    <source>
        <dbReference type="ARBA" id="ARBA00008349"/>
    </source>
</evidence>
<keyword evidence="3" id="KW-0813">Transport</keyword>
<keyword evidence="5 7" id="KW-1133">Transmembrane helix</keyword>
<feature type="transmembrane region" description="Helical" evidence="7">
    <location>
        <begin position="137"/>
        <end position="156"/>
    </location>
</feature>
<keyword evidence="9" id="KW-1185">Reference proteome</keyword>
<evidence type="ECO:0000256" key="5">
    <source>
        <dbReference type="ARBA" id="ARBA00022989"/>
    </source>
</evidence>
<evidence type="ECO:0000256" key="4">
    <source>
        <dbReference type="ARBA" id="ARBA00022692"/>
    </source>
</evidence>
<dbReference type="PANTHER" id="PTHR10778">
    <property type="entry name" value="SOLUTE CARRIER FAMILY 35 MEMBER B"/>
    <property type="match status" value="1"/>
</dbReference>
<sequence>MALCLNTEVAKDILGIIVVTGALLVYGLLQERIVTFGFGENKEVFEHSIFLVLCNRAVTVTIAALYLLATRTATAPAAPLTAYAGVSLTNVIATACQYEALRYVSFAVQTLAKSAKALPVMLWSTVYLRRRYKLQEYLHATTITIGCSVFILTGHVRSRVADHAAAHAAAEAAAGAGLHVSGDAALVVIGGGLMLLYLFVDGLTSTWQDSMFKGYSVNVCDQVLYTASFSMLLSLIGCIATHQLLPALAFLNRNPEAIWWILALSAASALVQLVISWTIKRYGAVVFATIMTTRQFFSILLSSVVYLTPLTLGQWGGTLLVFGAIYVKALQRCTEHKQLHGVAKQEDSPRTIEVPSEVKAPLLEGVSVRHGGEERRQTQDHAV</sequence>
<feature type="transmembrane region" description="Helical" evidence="7">
    <location>
        <begin position="257"/>
        <end position="275"/>
    </location>
</feature>
<keyword evidence="4 7" id="KW-0812">Transmembrane</keyword>
<feature type="transmembrane region" description="Helical" evidence="7">
    <location>
        <begin position="49"/>
        <end position="69"/>
    </location>
</feature>
<comment type="similarity">
    <text evidence="2">Belongs to the nucleotide-sugar transporter family. UDP-galactose:UMP antiporter (TC 2.A.7.11) subfamily.</text>
</comment>
<evidence type="ECO:0000256" key="6">
    <source>
        <dbReference type="ARBA" id="ARBA00023136"/>
    </source>
</evidence>
<dbReference type="InterPro" id="IPR013657">
    <property type="entry name" value="SCL35B1-4/HUT1"/>
</dbReference>
<evidence type="ECO:0000256" key="7">
    <source>
        <dbReference type="SAM" id="Phobius"/>
    </source>
</evidence>
<evidence type="ECO:0000313" key="9">
    <source>
        <dbReference type="Proteomes" id="UP000075714"/>
    </source>
</evidence>
<dbReference type="Proteomes" id="UP000075714">
    <property type="component" value="Unassembled WGS sequence"/>
</dbReference>
<feature type="transmembrane region" description="Helical" evidence="7">
    <location>
        <begin position="184"/>
        <end position="203"/>
    </location>
</feature>